<evidence type="ECO:0000256" key="1">
    <source>
        <dbReference type="ARBA" id="ARBA00022801"/>
    </source>
</evidence>
<organism evidence="3 4">
    <name type="scientific">Microbispora rosea</name>
    <dbReference type="NCBI Taxonomy" id="58117"/>
    <lineage>
        <taxon>Bacteria</taxon>
        <taxon>Bacillati</taxon>
        <taxon>Actinomycetota</taxon>
        <taxon>Actinomycetes</taxon>
        <taxon>Streptosporangiales</taxon>
        <taxon>Streptosporangiaceae</taxon>
        <taxon>Microbispora</taxon>
    </lineage>
</organism>
<dbReference type="InterPro" id="IPR008979">
    <property type="entry name" value="Galactose-bd-like_sf"/>
</dbReference>
<dbReference type="EMBL" id="FTNI01000010">
    <property type="protein sequence ID" value="SIR54859.1"/>
    <property type="molecule type" value="Genomic_DNA"/>
</dbReference>
<proteinExistence type="predicted"/>
<dbReference type="InterPro" id="IPR029058">
    <property type="entry name" value="AB_hydrolase_fold"/>
</dbReference>
<feature type="domain" description="Xaa-Pro dipeptidyl-peptidase C-terminal" evidence="2">
    <location>
        <begin position="296"/>
        <end position="526"/>
    </location>
</feature>
<reference evidence="4" key="1">
    <citation type="submission" date="2017-01" db="EMBL/GenBank/DDBJ databases">
        <authorList>
            <person name="Varghese N."/>
            <person name="Submissions S."/>
        </authorList>
    </citation>
    <scope>NUCLEOTIDE SEQUENCE [LARGE SCALE GENOMIC DNA]</scope>
    <source>
        <strain evidence="4">ATCC 12950</strain>
    </source>
</reference>
<dbReference type="Proteomes" id="UP000186096">
    <property type="component" value="Unassembled WGS sequence"/>
</dbReference>
<dbReference type="STRING" id="58117.SAMN05421833_110182"/>
<keyword evidence="1" id="KW-0378">Hydrolase</keyword>
<dbReference type="Gene3D" id="2.60.120.260">
    <property type="entry name" value="Galactose-binding domain-like"/>
    <property type="match status" value="1"/>
</dbReference>
<evidence type="ECO:0000313" key="4">
    <source>
        <dbReference type="Proteomes" id="UP000186096"/>
    </source>
</evidence>
<dbReference type="RefSeq" id="WP_076435516.1">
    <property type="nucleotide sequence ID" value="NZ_FTNI01000010.1"/>
</dbReference>
<dbReference type="InterPro" id="IPR013736">
    <property type="entry name" value="Xaa-Pro_dipept_C"/>
</dbReference>
<dbReference type="AlphaFoldDB" id="A0A1N7BU26"/>
<dbReference type="NCBIfam" id="TIGR00976">
    <property type="entry name" value="CocE_NonD"/>
    <property type="match status" value="1"/>
</dbReference>
<dbReference type="SUPFAM" id="SSF49785">
    <property type="entry name" value="Galactose-binding domain-like"/>
    <property type="match status" value="1"/>
</dbReference>
<dbReference type="Gene3D" id="3.40.50.1820">
    <property type="entry name" value="alpha/beta hydrolase"/>
    <property type="match status" value="1"/>
</dbReference>
<dbReference type="SMART" id="SM00939">
    <property type="entry name" value="PepX_C"/>
    <property type="match status" value="1"/>
</dbReference>
<sequence length="531" mass="58450">MSITTVDEQQRRTIEQQYGPLGPHSVELIDGVIVKADDGVELKGVLALPAGSDKVPAVLIRSPYNPASFRPEVAAFYMGEVIAWASHGYACLVQTTRTTTSYFDEAADGSATVRWMEEQPWFDGRLGLTGASYHAFSSWATASTRPASLKAIATAMYSTDRVSSWYPGGGFALELALGWTAVQQANGSEVGEHPYDHLPLDQADVAATGTTLDFYQERLAHDGEDPHWQALNFAELLDDPPAPVLHIDGWYDYHRSYFWHDFERLNRNTGDVPYRFVIGPWPHAVLDPRISMAERLAWFDTYVRGEGEDRSGALRYYRTGVDAGWHELDKWQEPETTVFYASSDERLLAAPGDLAERMEWTYDPADPTPSVGFLTIGTGDVSGLWDSGTLEQRTDVRVFTSAPLREPLDLAGRAFAATTFYSDAPSADLFLRVLDVYENGQVQNVADGILRVTDPGLGEGVPVEVDLGPIGHRFADGHRLRLVVASGAHPYYNRNLGNGEPTATATRIRVAHQAVAVGGEDGLRIIFPLAR</sequence>
<dbReference type="PANTHER" id="PTHR43056">
    <property type="entry name" value="PEPTIDASE S9 PROLYL OLIGOPEPTIDASE"/>
    <property type="match status" value="1"/>
</dbReference>
<gene>
    <name evidence="3" type="ORF">SAMN05421833_110182</name>
</gene>
<evidence type="ECO:0000313" key="3">
    <source>
        <dbReference type="EMBL" id="SIR54859.1"/>
    </source>
</evidence>
<dbReference type="InterPro" id="IPR000383">
    <property type="entry name" value="Xaa-Pro-like_dom"/>
</dbReference>
<dbReference type="InterPro" id="IPR050585">
    <property type="entry name" value="Xaa-Pro_dipeptidyl-ppase/CocE"/>
</dbReference>
<dbReference type="PANTHER" id="PTHR43056:SF10">
    <property type="entry name" value="COCE_NOND FAMILY, PUTATIVE (AFU_ORTHOLOGUE AFUA_7G00600)-RELATED"/>
    <property type="match status" value="1"/>
</dbReference>
<dbReference type="SUPFAM" id="SSF53474">
    <property type="entry name" value="alpha/beta-Hydrolases"/>
    <property type="match status" value="1"/>
</dbReference>
<keyword evidence="4" id="KW-1185">Reference proteome</keyword>
<protein>
    <recommendedName>
        <fullName evidence="2">Xaa-Pro dipeptidyl-peptidase C-terminal domain-containing protein</fullName>
    </recommendedName>
</protein>
<name>A0A1N7BU26_9ACTN</name>
<dbReference type="GO" id="GO:0008239">
    <property type="term" value="F:dipeptidyl-peptidase activity"/>
    <property type="evidence" value="ECO:0007669"/>
    <property type="project" value="InterPro"/>
</dbReference>
<dbReference type="Pfam" id="PF02129">
    <property type="entry name" value="Peptidase_S15"/>
    <property type="match status" value="1"/>
</dbReference>
<evidence type="ECO:0000259" key="2">
    <source>
        <dbReference type="SMART" id="SM00939"/>
    </source>
</evidence>
<dbReference type="OrthoDB" id="5240615at2"/>
<dbReference type="Gene3D" id="1.10.3020.10">
    <property type="entry name" value="alpha-amino acid ester hydrolase ( Helical cap domain)"/>
    <property type="match status" value="1"/>
</dbReference>
<dbReference type="Pfam" id="PF08530">
    <property type="entry name" value="PepX_C"/>
    <property type="match status" value="1"/>
</dbReference>
<dbReference type="InterPro" id="IPR005674">
    <property type="entry name" value="CocE/Ser_esterase"/>
</dbReference>
<accession>A0A1N7BU26</accession>